<protein>
    <recommendedName>
        <fullName evidence="3">RES domain-containing protein</fullName>
    </recommendedName>
</protein>
<evidence type="ECO:0000313" key="2">
    <source>
        <dbReference type="Proteomes" id="UP001212337"/>
    </source>
</evidence>
<organism evidence="1 2">
    <name type="scientific">Pseudomonas fragi</name>
    <dbReference type="NCBI Taxonomy" id="296"/>
    <lineage>
        <taxon>Bacteria</taxon>
        <taxon>Pseudomonadati</taxon>
        <taxon>Pseudomonadota</taxon>
        <taxon>Gammaproteobacteria</taxon>
        <taxon>Pseudomonadales</taxon>
        <taxon>Pseudomonadaceae</taxon>
        <taxon>Pseudomonas</taxon>
    </lineage>
</organism>
<evidence type="ECO:0000313" key="1">
    <source>
        <dbReference type="EMBL" id="MDA7021104.1"/>
    </source>
</evidence>
<dbReference type="EMBL" id="JAQJVI010000003">
    <property type="protein sequence ID" value="MDA7021104.1"/>
    <property type="molecule type" value="Genomic_DNA"/>
</dbReference>
<comment type="caution">
    <text evidence="1">The sequence shown here is derived from an EMBL/GenBank/DDBJ whole genome shotgun (WGS) entry which is preliminary data.</text>
</comment>
<evidence type="ECO:0008006" key="3">
    <source>
        <dbReference type="Google" id="ProtNLM"/>
    </source>
</evidence>
<dbReference type="RefSeq" id="WP_257010088.1">
    <property type="nucleotide sequence ID" value="NZ_JAQJVI010000003.1"/>
</dbReference>
<keyword evidence="2" id="KW-1185">Reference proteome</keyword>
<name>A0ABT4WP25_PSEFR</name>
<proteinExistence type="predicted"/>
<dbReference type="GeneID" id="89545200"/>
<sequence>MTHHPKDFTDFNIESTLRICNSLDTKVRKYRKYRNSYSKLEHVQDKPFVIGLASFDRPHAHFAAGRPIMAALYGLYHDEAATTPGDTHVASYNVTAAPKNANTNIEVGLFCDDTYADVSAVVYSSLATWGKLRALADNSDAMSAYFTLHPNPGNLLPIMRSAMKKDYSEHLMDGLYVLHNPFARHPLPSGLLSHPRLREVNAVSDGELIMDCPRRFPAAENDQNDKSD</sequence>
<accession>A0ABT4WP25</accession>
<reference evidence="1 2" key="1">
    <citation type="submission" date="2023-01" db="EMBL/GenBank/DDBJ databases">
        <title>Effects of deletion of Siderophore biosynthase gene in Pseudomonas fragi on quorum sensing and spoliage ability.</title>
        <authorList>
            <person name="Cui F."/>
            <person name="Wang D."/>
            <person name="Liu J."/>
            <person name="Wang Q."/>
            <person name="Li T."/>
            <person name="Li J."/>
        </authorList>
    </citation>
    <scope>NUCLEOTIDE SEQUENCE [LARGE SCALE GENOMIC DNA]</scope>
    <source>
        <strain evidence="1 2">MS-10</strain>
    </source>
</reference>
<gene>
    <name evidence="1" type="ORF">PI499_04290</name>
</gene>
<dbReference type="Proteomes" id="UP001212337">
    <property type="component" value="Unassembled WGS sequence"/>
</dbReference>